<comment type="caution">
    <text evidence="2">The sequence shown here is derived from an EMBL/GenBank/DDBJ whole genome shotgun (WGS) entry which is preliminary data.</text>
</comment>
<name>A0A9P6RP61_9FUNG</name>
<dbReference type="Proteomes" id="UP000738325">
    <property type="component" value="Unassembled WGS sequence"/>
</dbReference>
<dbReference type="OrthoDB" id="2257833at2759"/>
<gene>
    <name evidence="2" type="ORF">BGZ99_001927</name>
</gene>
<evidence type="ECO:0000256" key="1">
    <source>
        <dbReference type="SAM" id="MobiDB-lite"/>
    </source>
</evidence>
<reference evidence="2" key="1">
    <citation type="journal article" date="2020" name="Fungal Divers.">
        <title>Resolving the Mortierellaceae phylogeny through synthesis of multi-gene phylogenetics and phylogenomics.</title>
        <authorList>
            <person name="Vandepol N."/>
            <person name="Liber J."/>
            <person name="Desiro A."/>
            <person name="Na H."/>
            <person name="Kennedy M."/>
            <person name="Barry K."/>
            <person name="Grigoriev I.V."/>
            <person name="Miller A.N."/>
            <person name="O'Donnell K."/>
            <person name="Stajich J.E."/>
            <person name="Bonito G."/>
        </authorList>
    </citation>
    <scope>NUCLEOTIDE SEQUENCE</scope>
    <source>
        <strain evidence="2">REB-010B</strain>
    </source>
</reference>
<organism evidence="2 3">
    <name type="scientific">Dissophora globulifera</name>
    <dbReference type="NCBI Taxonomy" id="979702"/>
    <lineage>
        <taxon>Eukaryota</taxon>
        <taxon>Fungi</taxon>
        <taxon>Fungi incertae sedis</taxon>
        <taxon>Mucoromycota</taxon>
        <taxon>Mortierellomycotina</taxon>
        <taxon>Mortierellomycetes</taxon>
        <taxon>Mortierellales</taxon>
        <taxon>Mortierellaceae</taxon>
        <taxon>Dissophora</taxon>
    </lineage>
</organism>
<feature type="compositionally biased region" description="Polar residues" evidence="1">
    <location>
        <begin position="70"/>
        <end position="80"/>
    </location>
</feature>
<accession>A0A9P6RP61</accession>
<dbReference type="AlphaFoldDB" id="A0A9P6RP61"/>
<protein>
    <submittedName>
        <fullName evidence="2">Uncharacterized protein</fullName>
    </submittedName>
</protein>
<dbReference type="EMBL" id="JAAAIP010000152">
    <property type="protein sequence ID" value="KAG0324361.1"/>
    <property type="molecule type" value="Genomic_DNA"/>
</dbReference>
<evidence type="ECO:0000313" key="3">
    <source>
        <dbReference type="Proteomes" id="UP000738325"/>
    </source>
</evidence>
<proteinExistence type="predicted"/>
<feature type="region of interest" description="Disordered" evidence="1">
    <location>
        <begin position="59"/>
        <end position="82"/>
    </location>
</feature>
<sequence length="121" mass="13849">MVDSSPSPGTSPQHDHLMMLKREAFQELASQTQRFDDIFVAKMIYWESLGAEEKAQWLERGHEDRPTAGRISTLQSGTDNMEQDDIDDLVDALECRATCKDYSALLAFEKQAELETRQRHC</sequence>
<evidence type="ECO:0000313" key="2">
    <source>
        <dbReference type="EMBL" id="KAG0324361.1"/>
    </source>
</evidence>
<keyword evidence="3" id="KW-1185">Reference proteome</keyword>